<dbReference type="Pfam" id="PF07238">
    <property type="entry name" value="PilZ"/>
    <property type="match status" value="1"/>
</dbReference>
<dbReference type="PANTHER" id="PTHR43867:SF2">
    <property type="entry name" value="CELLULOSE SYNTHASE CATALYTIC SUBUNIT A [UDP-FORMING]"/>
    <property type="match status" value="1"/>
</dbReference>
<evidence type="ECO:0000256" key="14">
    <source>
        <dbReference type="ARBA" id="ARBA00023136"/>
    </source>
</evidence>
<keyword evidence="6 16" id="KW-1003">Cell membrane</keyword>
<evidence type="ECO:0000256" key="5">
    <source>
        <dbReference type="ARBA" id="ARBA00018714"/>
    </source>
</evidence>
<feature type="transmembrane region" description="Helical" evidence="16">
    <location>
        <begin position="167"/>
        <end position="186"/>
    </location>
</feature>
<feature type="transmembrane region" description="Helical" evidence="16">
    <location>
        <begin position="635"/>
        <end position="655"/>
    </location>
</feature>
<evidence type="ECO:0000256" key="4">
    <source>
        <dbReference type="ARBA" id="ARBA00012539"/>
    </source>
</evidence>
<evidence type="ECO:0000256" key="3">
    <source>
        <dbReference type="ARBA" id="ARBA00006739"/>
    </source>
</evidence>
<dbReference type="Gene3D" id="2.40.10.220">
    <property type="entry name" value="predicted glycosyltransferase like domains"/>
    <property type="match status" value="1"/>
</dbReference>
<comment type="caution">
    <text evidence="19">The sequence shown here is derived from an EMBL/GenBank/DDBJ whole genome shotgun (WGS) entry which is preliminary data.</text>
</comment>
<dbReference type="NCBIfam" id="NF008558">
    <property type="entry name" value="PRK11498.1"/>
    <property type="match status" value="1"/>
</dbReference>
<evidence type="ECO:0000256" key="11">
    <source>
        <dbReference type="ARBA" id="ARBA00022692"/>
    </source>
</evidence>
<keyword evidence="12 16" id="KW-0135">Cellulose biosynthesis</keyword>
<dbReference type="InterPro" id="IPR029044">
    <property type="entry name" value="Nucleotide-diphossugar_trans"/>
</dbReference>
<gene>
    <name evidence="19" type="primary">bcsA</name>
    <name evidence="19" type="ORF">Lboz_2837</name>
</gene>
<keyword evidence="14 16" id="KW-0472">Membrane</keyword>
<dbReference type="NCBIfam" id="TIGR03030">
    <property type="entry name" value="CelA"/>
    <property type="match status" value="1"/>
</dbReference>
<feature type="transmembrane region" description="Helical" evidence="16">
    <location>
        <begin position="142"/>
        <end position="161"/>
    </location>
</feature>
<dbReference type="PRINTS" id="PR01439">
    <property type="entry name" value="CELLSNTHASEA"/>
</dbReference>
<keyword evidence="9 16" id="KW-0328">Glycosyltransferase</keyword>
<feature type="transmembrane region" description="Helical" evidence="16">
    <location>
        <begin position="193"/>
        <end position="212"/>
    </location>
</feature>
<dbReference type="InterPro" id="IPR009875">
    <property type="entry name" value="PilZ_domain"/>
</dbReference>
<evidence type="ECO:0000256" key="15">
    <source>
        <dbReference type="ARBA" id="ARBA00048682"/>
    </source>
</evidence>
<dbReference type="PANTHER" id="PTHR43867">
    <property type="entry name" value="CELLULOSE SYNTHASE CATALYTIC SUBUNIT A [UDP-FORMING]"/>
    <property type="match status" value="1"/>
</dbReference>
<evidence type="ECO:0000259" key="17">
    <source>
        <dbReference type="Pfam" id="PF00535"/>
    </source>
</evidence>
<feature type="domain" description="PilZ" evidence="18">
    <location>
        <begin position="690"/>
        <end position="786"/>
    </location>
</feature>
<evidence type="ECO:0000256" key="2">
    <source>
        <dbReference type="ARBA" id="ARBA00005186"/>
    </source>
</evidence>
<dbReference type="InterPro" id="IPR001173">
    <property type="entry name" value="Glyco_trans_2-like"/>
</dbReference>
<dbReference type="PATRIC" id="fig|447.4.peg.3019"/>
<keyword evidence="20" id="KW-1185">Reference proteome</keyword>
<dbReference type="SUPFAM" id="SSF53448">
    <property type="entry name" value="Nucleotide-diphospho-sugar transferases"/>
    <property type="match status" value="1"/>
</dbReference>
<dbReference type="EMBL" id="LNXU01000032">
    <property type="protein sequence ID" value="KTC71260.1"/>
    <property type="molecule type" value="Genomic_DNA"/>
</dbReference>
<evidence type="ECO:0000256" key="7">
    <source>
        <dbReference type="ARBA" id="ARBA00022519"/>
    </source>
</evidence>
<dbReference type="InterPro" id="IPR003919">
    <property type="entry name" value="Cell_synth_A"/>
</dbReference>
<comment type="pathway">
    <text evidence="2 16">Glycan metabolism; bacterial cellulose biosynthesis.</text>
</comment>
<accession>A0A0W0RJL8</accession>
<dbReference type="GO" id="GO:0006011">
    <property type="term" value="P:UDP-alpha-D-glucose metabolic process"/>
    <property type="evidence" value="ECO:0007669"/>
    <property type="project" value="InterPro"/>
</dbReference>
<comment type="catalytic activity">
    <reaction evidence="15 16">
        <text>[(1-&gt;4)-beta-D-glucosyl](n) + UDP-alpha-D-glucose = [(1-&gt;4)-beta-D-glucosyl](n+1) + UDP + H(+)</text>
        <dbReference type="Rhea" id="RHEA:19929"/>
        <dbReference type="Rhea" id="RHEA-COMP:10033"/>
        <dbReference type="Rhea" id="RHEA-COMP:10034"/>
        <dbReference type="ChEBI" id="CHEBI:15378"/>
        <dbReference type="ChEBI" id="CHEBI:18246"/>
        <dbReference type="ChEBI" id="CHEBI:58223"/>
        <dbReference type="ChEBI" id="CHEBI:58885"/>
        <dbReference type="EC" id="2.4.1.12"/>
    </reaction>
</comment>
<dbReference type="Pfam" id="PF03552">
    <property type="entry name" value="Cellulose_synt"/>
    <property type="match status" value="1"/>
</dbReference>
<keyword evidence="10 16" id="KW-0808">Transferase</keyword>
<dbReference type="GO" id="GO:0005886">
    <property type="term" value="C:plasma membrane"/>
    <property type="evidence" value="ECO:0007669"/>
    <property type="project" value="UniProtKB-SubCell"/>
</dbReference>
<evidence type="ECO:0000259" key="18">
    <source>
        <dbReference type="Pfam" id="PF07238"/>
    </source>
</evidence>
<dbReference type="InterPro" id="IPR005150">
    <property type="entry name" value="Cellulose_synth"/>
</dbReference>
<keyword evidence="8 16" id="KW-0973">c-di-GMP</keyword>
<comment type="cofactor">
    <cofactor evidence="16">
        <name>Mg(2+)</name>
        <dbReference type="ChEBI" id="CHEBI:18420"/>
    </cofactor>
</comment>
<dbReference type="Gene3D" id="3.90.550.10">
    <property type="entry name" value="Spore Coat Polysaccharide Biosynthesis Protein SpsA, Chain A"/>
    <property type="match status" value="1"/>
</dbReference>
<evidence type="ECO:0000256" key="8">
    <source>
        <dbReference type="ARBA" id="ARBA00022636"/>
    </source>
</evidence>
<feature type="transmembrane region" description="Helical" evidence="16">
    <location>
        <begin position="29"/>
        <end position="48"/>
    </location>
</feature>
<feature type="transmembrane region" description="Helical" evidence="16">
    <location>
        <begin position="224"/>
        <end position="248"/>
    </location>
</feature>
<evidence type="ECO:0000256" key="10">
    <source>
        <dbReference type="ARBA" id="ARBA00022679"/>
    </source>
</evidence>
<name>A0A0W0RJL8_LEGBO</name>
<evidence type="ECO:0000256" key="16">
    <source>
        <dbReference type="RuleBase" id="RU365020"/>
    </source>
</evidence>
<keyword evidence="13 16" id="KW-1133">Transmembrane helix</keyword>
<dbReference type="Pfam" id="PF00535">
    <property type="entry name" value="Glycos_transf_2"/>
    <property type="match status" value="1"/>
</dbReference>
<evidence type="ECO:0000256" key="13">
    <source>
        <dbReference type="ARBA" id="ARBA00022989"/>
    </source>
</evidence>
<evidence type="ECO:0000256" key="12">
    <source>
        <dbReference type="ARBA" id="ARBA00022916"/>
    </source>
</evidence>
<organism evidence="19 20">
    <name type="scientific">Legionella bozemanae</name>
    <name type="common">Fluoribacter bozemanae</name>
    <dbReference type="NCBI Taxonomy" id="447"/>
    <lineage>
        <taxon>Bacteria</taxon>
        <taxon>Pseudomonadati</taxon>
        <taxon>Pseudomonadota</taxon>
        <taxon>Gammaproteobacteria</taxon>
        <taxon>Legionellales</taxon>
        <taxon>Legionellaceae</taxon>
        <taxon>Legionella</taxon>
    </lineage>
</organism>
<evidence type="ECO:0000256" key="6">
    <source>
        <dbReference type="ARBA" id="ARBA00022475"/>
    </source>
</evidence>
<dbReference type="InterPro" id="IPR050321">
    <property type="entry name" value="Glycosyltr_2/OpgH_subfam"/>
</dbReference>
<dbReference type="RefSeq" id="WP_058460420.1">
    <property type="nucleotide sequence ID" value="NZ_CAAAIY010000002.1"/>
</dbReference>
<dbReference type="GO" id="GO:0016760">
    <property type="term" value="F:cellulose synthase (UDP-forming) activity"/>
    <property type="evidence" value="ECO:0007669"/>
    <property type="project" value="UniProtKB-EC"/>
</dbReference>
<keyword evidence="7 16" id="KW-0997">Cell inner membrane</keyword>
<comment type="similarity">
    <text evidence="3">Belongs to the glycosyltransferase 2 family.</text>
</comment>
<protein>
    <recommendedName>
        <fullName evidence="5 16">Cellulose synthase catalytic subunit [UDP-forming]</fullName>
        <ecNumber evidence="4 16">2.4.1.12</ecNumber>
    </recommendedName>
</protein>
<feature type="transmembrane region" description="Helical" evidence="16">
    <location>
        <begin position="661"/>
        <end position="686"/>
    </location>
</feature>
<dbReference type="GO" id="GO:0035438">
    <property type="term" value="F:cyclic-di-GMP binding"/>
    <property type="evidence" value="ECO:0007669"/>
    <property type="project" value="InterPro"/>
</dbReference>
<comment type="function">
    <text evidence="16">Catalytic subunit of cellulose synthase. It polymerizes uridine 5'-diphosphate glucose to cellulose.</text>
</comment>
<evidence type="ECO:0000313" key="20">
    <source>
        <dbReference type="Proteomes" id="UP000054695"/>
    </source>
</evidence>
<feature type="domain" description="Glycosyltransferase 2-like" evidence="17">
    <location>
        <begin position="273"/>
        <end position="443"/>
    </location>
</feature>
<reference evidence="19 20" key="1">
    <citation type="submission" date="2015-11" db="EMBL/GenBank/DDBJ databases">
        <title>Genomic analysis of 38 Legionella species identifies large and diverse effector repertoires.</title>
        <authorList>
            <person name="Burstein D."/>
            <person name="Amaro F."/>
            <person name="Zusman T."/>
            <person name="Lifshitz Z."/>
            <person name="Cohen O."/>
            <person name="Gilbert J.A."/>
            <person name="Pupko T."/>
            <person name="Shuman H.A."/>
            <person name="Segal G."/>
        </authorList>
    </citation>
    <scope>NUCLEOTIDE SEQUENCE [LARGE SCALE GENOMIC DNA]</scope>
    <source>
        <strain evidence="19 20">WIGA</strain>
    </source>
</reference>
<proteinExistence type="inferred from homology"/>
<dbReference type="UniPathway" id="UPA00694"/>
<evidence type="ECO:0000256" key="1">
    <source>
        <dbReference type="ARBA" id="ARBA00004429"/>
    </source>
</evidence>
<feature type="transmembrane region" description="Helical" evidence="16">
    <location>
        <begin position="534"/>
        <end position="563"/>
    </location>
</feature>
<dbReference type="Proteomes" id="UP000054695">
    <property type="component" value="Unassembled WGS sequence"/>
</dbReference>
<dbReference type="SUPFAM" id="SSF141371">
    <property type="entry name" value="PilZ domain-like"/>
    <property type="match status" value="1"/>
</dbReference>
<feature type="transmembrane region" description="Helical" evidence="16">
    <location>
        <begin position="829"/>
        <end position="848"/>
    </location>
</feature>
<comment type="subcellular location">
    <subcellularLocation>
        <location evidence="1">Cell inner membrane</location>
        <topology evidence="1">Multi-pass membrane protein</topology>
    </subcellularLocation>
</comment>
<dbReference type="STRING" id="447.Lboz_2837"/>
<sequence>MSKILHLLLSRHAYKKVEKIYQHFLHHQASFFTAICVILLQITAWTFLRLESPRWQWVRSNHHTWFPHISRKHPRPGDIFRYLIQSLWLIVFYPEQKRRTSNNLLQRGINYYYHWIEGLPDKIEGNKVAKQTARRFNQTKSMVRRILFIILSIFSALLLVLCITQPFQPIAQFIFVVLLWAMAMSIRKAPGHVSTIMLIVLSVIVSCRYLWWRYAYTLIWDDTVSAVFGTLLIFAETYIWLVMILGYFQSIWPLHRKPMPLPADQSTWPTVDILITTYNENLNILKPGVYSALGLDWPKEKLNIYILDDGNRPEFKAFAEEVGVHYIARPTHEHAKAGNVNYALERSNGELVVIFDCDYVITHPFLQLTVGWFLKDPNLAILQTPHHFFSPDPFERNLKSFRKTPNESALFYGVVQDGNDTWNATYFCGSSGIIRRSALEKIGGLAVESVTEDAHTSLRLQRLGYNSAYIRIPLAAGLATESLASHVAQRIRWARGMVQILRMDNPLFGKGLALGQRLCYFNAMLHFLSGVPRLIFFITPAAFLVLNAYVVYASGVMILLYAIPHIVHAVLTNNQIQGRFRHFLWNEIYETVMAWYIAVPTTMALINPRKGRFNVTPKGDLIAEEHVDWMTARPYVVLLCVNIAGLIAAGFRLTVEPVATIIAVLITASWCLYNIAILGGALGVSIEARQRRRAPRVSFIMPAAIMRSDGHVYQCILKNYSDRGVGIQMEEQDLLHTGEEIFLLLKRGRDEFAFPGTIAYTFYRNAGIHLHELSLRQNIDFIQCTFARADVWSLWQEEFSQDKPLKSMRDVFALDLRGYYDIIEYTPRVIRNILIGFTNMIIWMATFFPHRPKLKSNL</sequence>
<dbReference type="EC" id="2.4.1.12" evidence="4 16"/>
<dbReference type="GO" id="GO:0030244">
    <property type="term" value="P:cellulose biosynthetic process"/>
    <property type="evidence" value="ECO:0007669"/>
    <property type="project" value="UniProtKB-KW"/>
</dbReference>
<keyword evidence="11 16" id="KW-0812">Transmembrane</keyword>
<dbReference type="CDD" id="cd06421">
    <property type="entry name" value="CESA_CelA_like"/>
    <property type="match status" value="1"/>
</dbReference>
<evidence type="ECO:0000313" key="19">
    <source>
        <dbReference type="EMBL" id="KTC71260.1"/>
    </source>
</evidence>
<dbReference type="OrthoDB" id="9806824at2"/>
<evidence type="ECO:0000256" key="9">
    <source>
        <dbReference type="ARBA" id="ARBA00022676"/>
    </source>
</evidence>
<dbReference type="AlphaFoldDB" id="A0A0W0RJL8"/>